<name>A0A2W5TGX6_ANCNO</name>
<gene>
    <name evidence="2" type="ORF">DI549_01955</name>
</gene>
<dbReference type="InterPro" id="IPR036291">
    <property type="entry name" value="NAD(P)-bd_dom_sf"/>
</dbReference>
<dbReference type="SUPFAM" id="SSF51735">
    <property type="entry name" value="NAD(P)-binding Rossmann-fold domains"/>
    <property type="match status" value="1"/>
</dbReference>
<dbReference type="Pfam" id="PF13561">
    <property type="entry name" value="adh_short_C2"/>
    <property type="match status" value="1"/>
</dbReference>
<dbReference type="EMBL" id="QFQD01000003">
    <property type="protein sequence ID" value="PZQ85460.1"/>
    <property type="molecule type" value="Genomic_DNA"/>
</dbReference>
<evidence type="ECO:0000256" key="1">
    <source>
        <dbReference type="ARBA" id="ARBA00006484"/>
    </source>
</evidence>
<proteinExistence type="inferred from homology"/>
<dbReference type="Gene3D" id="3.40.50.720">
    <property type="entry name" value="NAD(P)-binding Rossmann-like Domain"/>
    <property type="match status" value="1"/>
</dbReference>
<comment type="caution">
    <text evidence="2">The sequence shown here is derived from an EMBL/GenBank/DDBJ whole genome shotgun (WGS) entry which is preliminary data.</text>
</comment>
<dbReference type="InterPro" id="IPR050259">
    <property type="entry name" value="SDR"/>
</dbReference>
<evidence type="ECO:0000313" key="3">
    <source>
        <dbReference type="Proteomes" id="UP000248887"/>
    </source>
</evidence>
<dbReference type="Proteomes" id="UP000248887">
    <property type="component" value="Unassembled WGS sequence"/>
</dbReference>
<dbReference type="PANTHER" id="PTHR42879:SF2">
    <property type="entry name" value="3-OXOACYL-[ACYL-CARRIER-PROTEIN] REDUCTASE FABG"/>
    <property type="match status" value="1"/>
</dbReference>
<protein>
    <submittedName>
        <fullName evidence="2">Uncharacterized protein</fullName>
    </submittedName>
</protein>
<organism evidence="2 3">
    <name type="scientific">Ancylobacter novellus</name>
    <name type="common">Thiobacillus novellus</name>
    <dbReference type="NCBI Taxonomy" id="921"/>
    <lineage>
        <taxon>Bacteria</taxon>
        <taxon>Pseudomonadati</taxon>
        <taxon>Pseudomonadota</taxon>
        <taxon>Alphaproteobacteria</taxon>
        <taxon>Hyphomicrobiales</taxon>
        <taxon>Xanthobacteraceae</taxon>
        <taxon>Ancylobacter</taxon>
    </lineage>
</organism>
<accession>A0A2W5TGX6</accession>
<evidence type="ECO:0000313" key="2">
    <source>
        <dbReference type="EMBL" id="PZQ85460.1"/>
    </source>
</evidence>
<sequence length="69" mass="6995">MNAVAPGCIATGTLDAMSEDTLAKIEGQIPVGWQGNADEVARIVQFLVSGEATFVTGSKVTANGGLLMA</sequence>
<dbReference type="PANTHER" id="PTHR42879">
    <property type="entry name" value="3-OXOACYL-(ACYL-CARRIER-PROTEIN) REDUCTASE"/>
    <property type="match status" value="1"/>
</dbReference>
<comment type="similarity">
    <text evidence="1">Belongs to the short-chain dehydrogenases/reductases (SDR) family.</text>
</comment>
<reference evidence="2 3" key="1">
    <citation type="submission" date="2017-08" db="EMBL/GenBank/DDBJ databases">
        <title>Infants hospitalized years apart are colonized by the same room-sourced microbial strains.</title>
        <authorList>
            <person name="Brooks B."/>
            <person name="Olm M.R."/>
            <person name="Firek B.A."/>
            <person name="Baker R."/>
            <person name="Thomas B.C."/>
            <person name="Morowitz M.J."/>
            <person name="Banfield J.F."/>
        </authorList>
    </citation>
    <scope>NUCLEOTIDE SEQUENCE [LARGE SCALE GENOMIC DNA]</scope>
    <source>
        <strain evidence="2">S2_005_001_R2_27</strain>
    </source>
</reference>
<dbReference type="AlphaFoldDB" id="A0A2W5TGX6"/>
<dbReference type="InterPro" id="IPR002347">
    <property type="entry name" value="SDR_fam"/>
</dbReference>